<dbReference type="EMBL" id="CP066775">
    <property type="protein sequence ID" value="QQL49076.1"/>
    <property type="molecule type" value="Genomic_DNA"/>
</dbReference>
<dbReference type="EMBL" id="CP066775">
    <property type="protein sequence ID" value="QQL49259.1"/>
    <property type="molecule type" value="Genomic_DNA"/>
</dbReference>
<name>A0A7T7F9I3_9SPHI</name>
<keyword evidence="10" id="KW-1185">Reference proteome</keyword>
<dbReference type="EMBL" id="CP066775">
    <property type="protein sequence ID" value="QQL50693.1"/>
    <property type="molecule type" value="Genomic_DNA"/>
</dbReference>
<dbReference type="Gene3D" id="1.10.10.60">
    <property type="entry name" value="Homeodomain-like"/>
    <property type="match status" value="1"/>
</dbReference>
<dbReference type="KEGG" id="mgik:GO620_012945"/>
<gene>
    <name evidence="7" type="ORF">GO620_003135</name>
    <name evidence="8" type="ORF">GO620_004330</name>
    <name evidence="9" type="ORF">GO620_005520</name>
    <name evidence="2" type="ORF">GO620_008765</name>
    <name evidence="3" type="ORF">GO620_012820</name>
    <name evidence="4" type="ORF">GO620_012945</name>
    <name evidence="5" type="ORF">GO620_013915</name>
    <name evidence="6" type="ORF">GO620_016850</name>
</gene>
<dbReference type="InterPro" id="IPR001387">
    <property type="entry name" value="Cro/C1-type_HTH"/>
</dbReference>
<dbReference type="EMBL" id="CP066775">
    <property type="protein sequence ID" value="QQL50464.1"/>
    <property type="molecule type" value="Genomic_DNA"/>
</dbReference>
<dbReference type="KEGG" id="mgik:GO620_012820"/>
<evidence type="ECO:0000259" key="1">
    <source>
        <dbReference type="Pfam" id="PF01381"/>
    </source>
</evidence>
<dbReference type="EMBL" id="CP066775">
    <property type="protein sequence ID" value="QQL49054.1"/>
    <property type="molecule type" value="Genomic_DNA"/>
</dbReference>
<protein>
    <submittedName>
        <fullName evidence="5">Helix-turn-helix domain-containing protein</fullName>
    </submittedName>
</protein>
<evidence type="ECO:0000313" key="9">
    <source>
        <dbReference type="EMBL" id="QQL50914.1"/>
    </source>
</evidence>
<accession>A0A7T7F9I3</accession>
<dbReference type="CDD" id="cd00093">
    <property type="entry name" value="HTH_XRE"/>
    <property type="match status" value="1"/>
</dbReference>
<dbReference type="KEGG" id="mgik:GO620_004330"/>
<dbReference type="SUPFAM" id="SSF47413">
    <property type="entry name" value="lambda repressor-like DNA-binding domains"/>
    <property type="match status" value="1"/>
</dbReference>
<dbReference type="EMBL" id="CP066775">
    <property type="protein sequence ID" value="QQL49811.1"/>
    <property type="molecule type" value="Genomic_DNA"/>
</dbReference>
<sequence>MDKWKAERIIHEREIMGKSLRTLAKKYGVSPTTISRIVNKDKLNEKALRSSKKTVLPDDVSLLKAMLRTEQLKNELLNNIIDIADKELGTNIRKKSGTRQSE</sequence>
<evidence type="ECO:0000313" key="7">
    <source>
        <dbReference type="EMBL" id="QQL50464.1"/>
    </source>
</evidence>
<dbReference type="EMBL" id="CP066775">
    <property type="protein sequence ID" value="QQL48287.1"/>
    <property type="molecule type" value="Genomic_DNA"/>
</dbReference>
<dbReference type="KEGG" id="mgik:GO620_005520"/>
<feature type="domain" description="HTH cro/C1-type" evidence="1">
    <location>
        <begin position="13"/>
        <end position="40"/>
    </location>
</feature>
<dbReference type="EMBL" id="CP066775">
    <property type="protein sequence ID" value="QQL50914.1"/>
    <property type="molecule type" value="Genomic_DNA"/>
</dbReference>
<dbReference type="RefSeq" id="WP_200229806.1">
    <property type="nucleotide sequence ID" value="NZ_CP066775.1"/>
</dbReference>
<evidence type="ECO:0000313" key="8">
    <source>
        <dbReference type="EMBL" id="QQL50693.1"/>
    </source>
</evidence>
<dbReference type="KEGG" id="mgik:GO620_013915"/>
<evidence type="ECO:0000313" key="4">
    <source>
        <dbReference type="EMBL" id="QQL49076.1"/>
    </source>
</evidence>
<dbReference type="KEGG" id="mgik:GO620_016850"/>
<reference evidence="5 10" key="1">
    <citation type="submission" date="2020-12" db="EMBL/GenBank/DDBJ databases">
        <title>HMF7856_wgs.fasta genome submission.</title>
        <authorList>
            <person name="Kang H."/>
            <person name="Kim H."/>
            <person name="Joh K."/>
        </authorList>
    </citation>
    <scope>NUCLEOTIDE SEQUENCE [LARGE SCALE GENOMIC DNA]</scope>
    <source>
        <strain evidence="5 10">HMF7856</strain>
    </source>
</reference>
<dbReference type="Pfam" id="PF01381">
    <property type="entry name" value="HTH_3"/>
    <property type="match status" value="1"/>
</dbReference>
<evidence type="ECO:0000313" key="5">
    <source>
        <dbReference type="EMBL" id="QQL49259.1"/>
    </source>
</evidence>
<dbReference type="KEGG" id="mgik:GO620_008765"/>
<evidence type="ECO:0000313" key="10">
    <source>
        <dbReference type="Proteomes" id="UP000429232"/>
    </source>
</evidence>
<evidence type="ECO:0000313" key="3">
    <source>
        <dbReference type="EMBL" id="QQL49054.1"/>
    </source>
</evidence>
<dbReference type="Proteomes" id="UP000429232">
    <property type="component" value="Chromosome"/>
</dbReference>
<organism evidence="5 10">
    <name type="scientific">Mucilaginibacter ginkgonis</name>
    <dbReference type="NCBI Taxonomy" id="2682091"/>
    <lineage>
        <taxon>Bacteria</taxon>
        <taxon>Pseudomonadati</taxon>
        <taxon>Bacteroidota</taxon>
        <taxon>Sphingobacteriia</taxon>
        <taxon>Sphingobacteriales</taxon>
        <taxon>Sphingobacteriaceae</taxon>
        <taxon>Mucilaginibacter</taxon>
    </lineage>
</organism>
<evidence type="ECO:0000313" key="6">
    <source>
        <dbReference type="EMBL" id="QQL49811.1"/>
    </source>
</evidence>
<proteinExistence type="predicted"/>
<dbReference type="InterPro" id="IPR010982">
    <property type="entry name" value="Lambda_DNA-bd_dom_sf"/>
</dbReference>
<dbReference type="KEGG" id="mgik:GO620_003135"/>
<evidence type="ECO:0000313" key="2">
    <source>
        <dbReference type="EMBL" id="QQL48287.1"/>
    </source>
</evidence>
<dbReference type="GO" id="GO:0003677">
    <property type="term" value="F:DNA binding"/>
    <property type="evidence" value="ECO:0007669"/>
    <property type="project" value="InterPro"/>
</dbReference>
<dbReference type="AlphaFoldDB" id="A0A7T7F9I3"/>